<dbReference type="PANTHER" id="PTHR24350">
    <property type="entry name" value="SERINE/THREONINE-PROTEIN KINASE IAL-RELATED"/>
    <property type="match status" value="1"/>
</dbReference>
<evidence type="ECO:0000256" key="4">
    <source>
        <dbReference type="ARBA" id="ARBA00022777"/>
    </source>
</evidence>
<feature type="region of interest" description="Disordered" evidence="10">
    <location>
        <begin position="771"/>
        <end position="803"/>
    </location>
</feature>
<dbReference type="InterPro" id="IPR017441">
    <property type="entry name" value="Protein_kinase_ATP_BS"/>
</dbReference>
<feature type="binding site" evidence="7">
    <location>
        <position position="620"/>
    </location>
    <ligand>
        <name>ATP</name>
        <dbReference type="ChEBI" id="CHEBI:30616"/>
    </ligand>
</feature>
<feature type="region of interest" description="Disordered" evidence="10">
    <location>
        <begin position="239"/>
        <end position="262"/>
    </location>
</feature>
<feature type="active site" description="Proton acceptor" evidence="6">
    <location>
        <position position="602"/>
    </location>
</feature>
<evidence type="ECO:0000256" key="1">
    <source>
        <dbReference type="ARBA" id="ARBA00022527"/>
    </source>
</evidence>
<feature type="compositionally biased region" description="Polar residues" evidence="10">
    <location>
        <begin position="71"/>
        <end position="82"/>
    </location>
</feature>
<dbReference type="OrthoDB" id="68483at2759"/>
<dbReference type="SUPFAM" id="SSF56112">
    <property type="entry name" value="Protein kinase-like (PK-like)"/>
    <property type="match status" value="1"/>
</dbReference>
<comment type="caution">
    <text evidence="12">The sequence shown here is derived from an EMBL/GenBank/DDBJ whole genome shotgun (WGS) entry which is preliminary data.</text>
</comment>
<feature type="region of interest" description="Disordered" evidence="10">
    <location>
        <begin position="335"/>
        <end position="367"/>
    </location>
</feature>
<feature type="domain" description="Protein kinase" evidence="11">
    <location>
        <begin position="452"/>
        <end position="736"/>
    </location>
</feature>
<feature type="compositionally biased region" description="Polar residues" evidence="10">
    <location>
        <begin position="105"/>
        <end position="139"/>
    </location>
</feature>
<evidence type="ECO:0000259" key="11">
    <source>
        <dbReference type="PROSITE" id="PS50011"/>
    </source>
</evidence>
<accession>A0A1Y2HVS4</accession>
<dbReference type="GO" id="GO:0004674">
    <property type="term" value="F:protein serine/threonine kinase activity"/>
    <property type="evidence" value="ECO:0007669"/>
    <property type="project" value="UniProtKB-KW"/>
</dbReference>
<feature type="cross-link" description="Glycyl lysine isopeptide (Lys-Gly) (interchain with G-Cter in SUMO2)" evidence="8">
    <location>
        <position position="604"/>
    </location>
</feature>
<keyword evidence="2" id="KW-0808">Transferase</keyword>
<gene>
    <name evidence="12" type="ORF">BCR44DRAFT_1510620</name>
</gene>
<dbReference type="Proteomes" id="UP000193411">
    <property type="component" value="Unassembled WGS sequence"/>
</dbReference>
<keyword evidence="4 12" id="KW-0418">Kinase</keyword>
<organism evidence="12 13">
    <name type="scientific">Catenaria anguillulae PL171</name>
    <dbReference type="NCBI Taxonomy" id="765915"/>
    <lineage>
        <taxon>Eukaryota</taxon>
        <taxon>Fungi</taxon>
        <taxon>Fungi incertae sedis</taxon>
        <taxon>Blastocladiomycota</taxon>
        <taxon>Blastocladiomycetes</taxon>
        <taxon>Blastocladiales</taxon>
        <taxon>Catenariaceae</taxon>
        <taxon>Catenaria</taxon>
    </lineage>
</organism>
<protein>
    <submittedName>
        <fullName evidence="12">Kinase-like domain-containing protein</fullName>
    </submittedName>
</protein>
<evidence type="ECO:0000256" key="7">
    <source>
        <dbReference type="PIRSR" id="PIRSR630616-2"/>
    </source>
</evidence>
<name>A0A1Y2HVS4_9FUNG</name>
<feature type="region of interest" description="Disordered" evidence="10">
    <location>
        <begin position="282"/>
        <end position="302"/>
    </location>
</feature>
<dbReference type="AlphaFoldDB" id="A0A1Y2HVS4"/>
<dbReference type="InterPro" id="IPR008271">
    <property type="entry name" value="Ser/Thr_kinase_AS"/>
</dbReference>
<dbReference type="InterPro" id="IPR030616">
    <property type="entry name" value="Aur-like"/>
</dbReference>
<evidence type="ECO:0000256" key="5">
    <source>
        <dbReference type="ARBA" id="ARBA00022840"/>
    </source>
</evidence>
<dbReference type="STRING" id="765915.A0A1Y2HVS4"/>
<evidence type="ECO:0000256" key="3">
    <source>
        <dbReference type="ARBA" id="ARBA00022741"/>
    </source>
</evidence>
<evidence type="ECO:0000256" key="9">
    <source>
        <dbReference type="PROSITE-ProRule" id="PRU10141"/>
    </source>
</evidence>
<feature type="compositionally biased region" description="Polar residues" evidence="10">
    <location>
        <begin position="353"/>
        <end position="365"/>
    </location>
</feature>
<feature type="compositionally biased region" description="Low complexity" evidence="10">
    <location>
        <begin position="92"/>
        <end position="103"/>
    </location>
</feature>
<evidence type="ECO:0000256" key="8">
    <source>
        <dbReference type="PIRSR" id="PIRSR630616-3"/>
    </source>
</evidence>
<keyword evidence="1" id="KW-0723">Serine/threonine-protein kinase</keyword>
<keyword evidence="3 7" id="KW-0547">Nucleotide-binding</keyword>
<dbReference type="PROSITE" id="PS00108">
    <property type="entry name" value="PROTEIN_KINASE_ST"/>
    <property type="match status" value="1"/>
</dbReference>
<sequence>MSRAASTVTTIERSGSVSPVSGSQKSSRAPSFLASIGILSPPKQASAASMTGIPFPDDPSASPGAPRDRTSSAQIPRRSNSAKMLIARARSKSSNLTSNSASAVGGSSPQSISGVSTPLRQSNTRANHTSDGASPSSTNGRRRSSGASDKRISNGSIKSPGGGESSPRNVQSPPRDVAINSHDSVVVGSATGIGVRPASKDHVRQSFPIMNVSDQAGTVEQQTAGKVPRPVASVPAIVTTSSPSINERTEKRKTSSGSLSALGPSIRITTTVTEEGGKESIEVIDLEEADEDNLQEEDVWRQGKDRYYDPDEEDEIGDSPGPPVRTFVPLRDVNQQQVDTSSTSIKAGGSRNKLGSTTRLGSRNGLNGPVTAPSADVAAHMDPLASARNLFLGSNDGPVAAAPRADDGGAGADYLQYLLTRKFSSTNFISRIESKDVVWDTGQPTAKFVGPFLLGQVIGKGSFGKVKDGMCSETLQPVAIKILAHKRLRKIQFGIEAVTKEIQTLRRLRGHPNVVRLLEVYAKAEDPDGNIDVLPWSQYLETEMNYKTLKRYMVFEFCHGNLQSLLDSTPDGTIPLHQAQDYTIQLTEGLMYLHARHVVHRDIKPANLLLTLDGVLKISDFGVAEVLTPYDGTDLCQNYAGTQQYMSPEVAAGEMNPSGEKVDVWASGVTVYNMAFGTFPFDFSNAAMGMFESIQASTLDIPDGTNPDLASFLQGVLEKSPTNRFTLTQMHKHPFLCTEASALAEGPYVPLPTLTADAAAAHAAVTLGRGKGTLARPVSPRTLSRRPATPEPEEDPHSDQESKLPYSLFPALEPLFPELANLNPLPDAVQKAAEENSKSRRSSLGKRKSIVAAFGGAPSTPAAGGGGGFFARNFGRKGSGGGGGTGKRFGFSVG</sequence>
<dbReference type="Gene3D" id="1.10.510.10">
    <property type="entry name" value="Transferase(Phosphotransferase) domain 1"/>
    <property type="match status" value="1"/>
</dbReference>
<feature type="compositionally biased region" description="Acidic residues" evidence="10">
    <location>
        <begin position="282"/>
        <end position="297"/>
    </location>
</feature>
<dbReference type="InterPro" id="IPR011009">
    <property type="entry name" value="Kinase-like_dom_sf"/>
</dbReference>
<dbReference type="InterPro" id="IPR000719">
    <property type="entry name" value="Prot_kinase_dom"/>
</dbReference>
<evidence type="ECO:0000313" key="13">
    <source>
        <dbReference type="Proteomes" id="UP000193411"/>
    </source>
</evidence>
<proteinExistence type="predicted"/>
<feature type="compositionally biased region" description="Low complexity" evidence="10">
    <location>
        <begin position="14"/>
        <end position="27"/>
    </location>
</feature>
<evidence type="ECO:0000313" key="12">
    <source>
        <dbReference type="EMBL" id="ORZ38716.1"/>
    </source>
</evidence>
<feature type="region of interest" description="Disordered" evidence="10">
    <location>
        <begin position="43"/>
        <end position="176"/>
    </location>
</feature>
<dbReference type="EMBL" id="MCFL01000007">
    <property type="protein sequence ID" value="ORZ38716.1"/>
    <property type="molecule type" value="Genomic_DNA"/>
</dbReference>
<dbReference type="Pfam" id="PF00069">
    <property type="entry name" value="Pkinase"/>
    <property type="match status" value="1"/>
</dbReference>
<keyword evidence="5 7" id="KW-0067">ATP-binding</keyword>
<feature type="compositionally biased region" description="Gly residues" evidence="10">
    <location>
        <begin position="877"/>
        <end position="894"/>
    </location>
</feature>
<keyword evidence="13" id="KW-1185">Reference proteome</keyword>
<feature type="region of interest" description="Disordered" evidence="10">
    <location>
        <begin position="1"/>
        <end position="30"/>
    </location>
</feature>
<feature type="compositionally biased region" description="Polar residues" evidence="10">
    <location>
        <begin position="335"/>
        <end position="345"/>
    </location>
</feature>
<evidence type="ECO:0000256" key="10">
    <source>
        <dbReference type="SAM" id="MobiDB-lite"/>
    </source>
</evidence>
<reference evidence="12 13" key="1">
    <citation type="submission" date="2016-07" db="EMBL/GenBank/DDBJ databases">
        <title>Pervasive Adenine N6-methylation of Active Genes in Fungi.</title>
        <authorList>
            <consortium name="DOE Joint Genome Institute"/>
            <person name="Mondo S.J."/>
            <person name="Dannebaum R.O."/>
            <person name="Kuo R.C."/>
            <person name="Labutti K."/>
            <person name="Haridas S."/>
            <person name="Kuo A."/>
            <person name="Salamov A."/>
            <person name="Ahrendt S.R."/>
            <person name="Lipzen A."/>
            <person name="Sullivan W."/>
            <person name="Andreopoulos W.B."/>
            <person name="Clum A."/>
            <person name="Lindquist E."/>
            <person name="Daum C."/>
            <person name="Ramamoorthy G.K."/>
            <person name="Gryganskyi A."/>
            <person name="Culley D."/>
            <person name="Magnuson J.K."/>
            <person name="James T.Y."/>
            <person name="O'Malley M.A."/>
            <person name="Stajich J.E."/>
            <person name="Spatafora J.W."/>
            <person name="Visel A."/>
            <person name="Grigoriev I.V."/>
        </authorList>
    </citation>
    <scope>NUCLEOTIDE SEQUENCE [LARGE SCALE GENOMIC DNA]</scope>
    <source>
        <strain evidence="12 13">PL171</strain>
    </source>
</reference>
<dbReference type="PROSITE" id="PS50011">
    <property type="entry name" value="PROTEIN_KINASE_DOM"/>
    <property type="match status" value="1"/>
</dbReference>
<dbReference type="SMART" id="SM00220">
    <property type="entry name" value="S_TKc"/>
    <property type="match status" value="1"/>
</dbReference>
<dbReference type="PROSITE" id="PS00107">
    <property type="entry name" value="PROTEIN_KINASE_ATP"/>
    <property type="match status" value="1"/>
</dbReference>
<evidence type="ECO:0000256" key="6">
    <source>
        <dbReference type="PIRSR" id="PIRSR630616-1"/>
    </source>
</evidence>
<feature type="compositionally biased region" description="Polar residues" evidence="10">
    <location>
        <begin position="1"/>
        <end position="13"/>
    </location>
</feature>
<dbReference type="GO" id="GO:0005524">
    <property type="term" value="F:ATP binding"/>
    <property type="evidence" value="ECO:0007669"/>
    <property type="project" value="UniProtKB-UniRule"/>
</dbReference>
<feature type="binding site" evidence="7 9">
    <location>
        <position position="481"/>
    </location>
    <ligand>
        <name>ATP</name>
        <dbReference type="ChEBI" id="CHEBI:30616"/>
    </ligand>
</feature>
<feature type="region of interest" description="Disordered" evidence="10">
    <location>
        <begin position="854"/>
        <end position="894"/>
    </location>
</feature>
<evidence type="ECO:0000256" key="2">
    <source>
        <dbReference type="ARBA" id="ARBA00022679"/>
    </source>
</evidence>